<dbReference type="EMBL" id="DS231990">
    <property type="protein sequence ID" value="EDS30676.1"/>
    <property type="molecule type" value="Genomic_DNA"/>
</dbReference>
<dbReference type="KEGG" id="cqu:CpipJ_CPIJ007567"/>
<reference evidence="1" key="1">
    <citation type="submission" date="2007-03" db="EMBL/GenBank/DDBJ databases">
        <title>Annotation of Culex pipiens quinquefasciatus.</title>
        <authorList>
            <consortium name="The Broad Institute Genome Sequencing Platform"/>
            <person name="Atkinson P.W."/>
            <person name="Hemingway J."/>
            <person name="Christensen B.M."/>
            <person name="Higgs S."/>
            <person name="Kodira C."/>
            <person name="Hannick L."/>
            <person name="Megy K."/>
            <person name="O'Leary S."/>
            <person name="Pearson M."/>
            <person name="Haas B.J."/>
            <person name="Mauceli E."/>
            <person name="Wortman J.R."/>
            <person name="Lee N.H."/>
            <person name="Guigo R."/>
            <person name="Stanke M."/>
            <person name="Alvarado L."/>
            <person name="Amedeo P."/>
            <person name="Antoine C.H."/>
            <person name="Arensburger P."/>
            <person name="Bidwell S.L."/>
            <person name="Crawford M."/>
            <person name="Camaro F."/>
            <person name="Devon K."/>
            <person name="Engels R."/>
            <person name="Hammond M."/>
            <person name="Howarth C."/>
            <person name="Koehrsen M."/>
            <person name="Lawson D."/>
            <person name="Montgomery P."/>
            <person name="Nene V."/>
            <person name="Nusbaum C."/>
            <person name="Puiu D."/>
            <person name="Romero-Severson J."/>
            <person name="Severson D.W."/>
            <person name="Shumway M."/>
            <person name="Sisk P."/>
            <person name="Stolte C."/>
            <person name="Zeng Q."/>
            <person name="Eisenstadt E."/>
            <person name="Fraser-Liggett C."/>
            <person name="Strausberg R."/>
            <person name="Galagan J."/>
            <person name="Birren B."/>
            <person name="Collins F.H."/>
        </authorList>
    </citation>
    <scope>NUCLEOTIDE SEQUENCE [LARGE SCALE GENOMIC DNA]</scope>
    <source>
        <strain evidence="1">JHB</strain>
    </source>
</reference>
<organism>
    <name type="scientific">Culex quinquefasciatus</name>
    <name type="common">Southern house mosquito</name>
    <name type="synonym">Culex pungens</name>
    <dbReference type="NCBI Taxonomy" id="7176"/>
    <lineage>
        <taxon>Eukaryota</taxon>
        <taxon>Metazoa</taxon>
        <taxon>Ecdysozoa</taxon>
        <taxon>Arthropoda</taxon>
        <taxon>Hexapoda</taxon>
        <taxon>Insecta</taxon>
        <taxon>Pterygota</taxon>
        <taxon>Neoptera</taxon>
        <taxon>Endopterygota</taxon>
        <taxon>Diptera</taxon>
        <taxon>Nematocera</taxon>
        <taxon>Culicoidea</taxon>
        <taxon>Culicidae</taxon>
        <taxon>Culicinae</taxon>
        <taxon>Culicini</taxon>
        <taxon>Culex</taxon>
        <taxon>Culex</taxon>
    </lineage>
</organism>
<dbReference type="VEuPathDB" id="VectorBase:CPIJ007567"/>
<protein>
    <submittedName>
        <fullName evidence="1 2">Uncharacterized protein</fullName>
    </submittedName>
</protein>
<dbReference type="InParanoid" id="B0WLU9"/>
<gene>
    <name evidence="2" type="primary">6040241</name>
    <name evidence="1" type="ORF">CpipJ_CPIJ007567</name>
</gene>
<dbReference type="Proteomes" id="UP000002320">
    <property type="component" value="Unassembled WGS sequence"/>
</dbReference>
<dbReference type="EnsemblMetazoa" id="CPIJ007567-RA">
    <property type="protein sequence ID" value="CPIJ007567-PA"/>
    <property type="gene ID" value="CPIJ007567"/>
</dbReference>
<name>B0WLU9_CULQU</name>
<dbReference type="AlphaFoldDB" id="B0WLU9"/>
<evidence type="ECO:0000313" key="2">
    <source>
        <dbReference type="EnsemblMetazoa" id="CPIJ007567-PA"/>
    </source>
</evidence>
<evidence type="ECO:0000313" key="3">
    <source>
        <dbReference type="Proteomes" id="UP000002320"/>
    </source>
</evidence>
<reference evidence="2" key="2">
    <citation type="submission" date="2021-02" db="UniProtKB">
        <authorList>
            <consortium name="EnsemblMetazoa"/>
        </authorList>
    </citation>
    <scope>IDENTIFICATION</scope>
    <source>
        <strain evidence="2">JHB</strain>
    </source>
</reference>
<sequence length="51" mass="6027">MSMASSIEQYRKGAAFGDWADRLEYTFKANKVEDWNIRNKLFILESFSFVD</sequence>
<keyword evidence="3" id="KW-1185">Reference proteome</keyword>
<accession>B0WLU9</accession>
<proteinExistence type="predicted"/>
<dbReference type="HOGENOM" id="CLU_3108452_0_0_1"/>
<evidence type="ECO:0000313" key="1">
    <source>
        <dbReference type="EMBL" id="EDS30676.1"/>
    </source>
</evidence>